<dbReference type="PANTHER" id="PTHR24027:SF431">
    <property type="entry name" value="CADHERIN-RELATED FAMILY MEMBER 5-LIKE ISOFORM X1"/>
    <property type="match status" value="1"/>
</dbReference>
<feature type="domain" description="Cadherin" evidence="9">
    <location>
        <begin position="252"/>
        <end position="360"/>
    </location>
</feature>
<reference evidence="10" key="3">
    <citation type="submission" date="2025-09" db="UniProtKB">
        <authorList>
            <consortium name="Ensembl"/>
        </authorList>
    </citation>
    <scope>IDENTIFICATION</scope>
</reference>
<dbReference type="SMART" id="SM00112">
    <property type="entry name" value="CA"/>
    <property type="match status" value="3"/>
</dbReference>
<dbReference type="PROSITE" id="PS50268">
    <property type="entry name" value="CADHERIN_2"/>
    <property type="match status" value="4"/>
</dbReference>
<evidence type="ECO:0000256" key="2">
    <source>
        <dbReference type="ARBA" id="ARBA00022737"/>
    </source>
</evidence>
<evidence type="ECO:0000256" key="6">
    <source>
        <dbReference type="SAM" id="MobiDB-lite"/>
    </source>
</evidence>
<reference evidence="10" key="2">
    <citation type="submission" date="2025-08" db="UniProtKB">
        <authorList>
            <consortium name="Ensembl"/>
        </authorList>
    </citation>
    <scope>IDENTIFICATION</scope>
</reference>
<dbReference type="GO" id="GO:0016342">
    <property type="term" value="C:catenin complex"/>
    <property type="evidence" value="ECO:0007669"/>
    <property type="project" value="TreeGrafter"/>
</dbReference>
<feature type="transmembrane region" description="Helical" evidence="7">
    <location>
        <begin position="484"/>
        <end position="504"/>
    </location>
</feature>
<keyword evidence="2" id="KW-0677">Repeat</keyword>
<dbReference type="CDD" id="cd12087">
    <property type="entry name" value="TM_EGFR-like"/>
    <property type="match status" value="1"/>
</dbReference>
<gene>
    <name evidence="10" type="primary">CDH5</name>
</gene>
<evidence type="ECO:0000259" key="9">
    <source>
        <dbReference type="PROSITE" id="PS50268"/>
    </source>
</evidence>
<proteinExistence type="predicted"/>
<dbReference type="InterPro" id="IPR039808">
    <property type="entry name" value="Cadherin"/>
</dbReference>
<feature type="compositionally biased region" description="Basic and acidic residues" evidence="6">
    <location>
        <begin position="791"/>
        <end position="801"/>
    </location>
</feature>
<evidence type="ECO:0000256" key="5">
    <source>
        <dbReference type="PROSITE-ProRule" id="PRU00043"/>
    </source>
</evidence>
<evidence type="ECO:0000256" key="3">
    <source>
        <dbReference type="ARBA" id="ARBA00022837"/>
    </source>
</evidence>
<dbReference type="Ensembl" id="ENSDCDT00010034613.1">
    <property type="protein sequence ID" value="ENSDCDP00010028059.1"/>
    <property type="gene ID" value="ENSDCDG00010017637.1"/>
</dbReference>
<feature type="domain" description="Cadherin" evidence="9">
    <location>
        <begin position="132"/>
        <end position="236"/>
    </location>
</feature>
<feature type="compositionally biased region" description="Acidic residues" evidence="6">
    <location>
        <begin position="738"/>
        <end position="748"/>
    </location>
</feature>
<keyword evidence="8" id="KW-0732">Signal</keyword>
<keyword evidence="7" id="KW-0812">Transmembrane</keyword>
<feature type="domain" description="Cadherin" evidence="9">
    <location>
        <begin position="361"/>
        <end position="469"/>
    </location>
</feature>
<dbReference type="GO" id="GO:0016477">
    <property type="term" value="P:cell migration"/>
    <property type="evidence" value="ECO:0007669"/>
    <property type="project" value="TreeGrafter"/>
</dbReference>
<dbReference type="GO" id="GO:0045296">
    <property type="term" value="F:cadherin binding"/>
    <property type="evidence" value="ECO:0007669"/>
    <property type="project" value="TreeGrafter"/>
</dbReference>
<dbReference type="CDD" id="cd11304">
    <property type="entry name" value="Cadherin_repeat"/>
    <property type="match status" value="4"/>
</dbReference>
<protein>
    <recommendedName>
        <fullName evidence="9">Cadherin domain-containing protein</fullName>
    </recommendedName>
</protein>
<feature type="compositionally biased region" description="Basic residues" evidence="6">
    <location>
        <begin position="752"/>
        <end position="762"/>
    </location>
</feature>
<organism evidence="10 11">
    <name type="scientific">Denticeps clupeoides</name>
    <name type="common">denticle herring</name>
    <dbReference type="NCBI Taxonomy" id="299321"/>
    <lineage>
        <taxon>Eukaryota</taxon>
        <taxon>Metazoa</taxon>
        <taxon>Chordata</taxon>
        <taxon>Craniata</taxon>
        <taxon>Vertebrata</taxon>
        <taxon>Euteleostomi</taxon>
        <taxon>Actinopterygii</taxon>
        <taxon>Neopterygii</taxon>
        <taxon>Teleostei</taxon>
        <taxon>Clupei</taxon>
        <taxon>Clupeiformes</taxon>
        <taxon>Denticipitoidei</taxon>
        <taxon>Denticipitidae</taxon>
        <taxon>Denticeps</taxon>
    </lineage>
</organism>
<dbReference type="PANTHER" id="PTHR24027">
    <property type="entry name" value="CADHERIN-23"/>
    <property type="match status" value="1"/>
</dbReference>
<feature type="signal peptide" evidence="8">
    <location>
        <begin position="1"/>
        <end position="23"/>
    </location>
</feature>
<dbReference type="Proteomes" id="UP000694580">
    <property type="component" value="Chromosome 15"/>
</dbReference>
<evidence type="ECO:0000313" key="10">
    <source>
        <dbReference type="Ensembl" id="ENSDCDP00010028059.1"/>
    </source>
</evidence>
<sequence>MVKPWKFLLCQMAMNMFYHVVKASLCLGGHDIFAAVRENSPTGQFIANLNIKGDPGANSIRLCLTGENSNWFFLDGQTIRLNSSSTRPLDRESQGSVIMAALSCYEEDTVQSQYRIMVEILNENDNMPVFMEETIQPIYISELALVNTVVFTVKAKDLDGDTITYVIDQASPDASYFRIDLPNSGKVVLDKPLDYESKNQLEVDIYAVEMNTREKNNVTAMLTVNVLDGDDQYPFFLPCAPISKDQVHSICTNPVYTSNITEDEEDVILNFAPGPIHAEDGDKELQEPLFYTILSGDDHGRFIIDNQTGEIMLTMRVENRLLSPLYRLRIMAAQKNDPRKFTVATALVHVQAENRFPPHFNRTTYKGFVIENSSPATLVATYGNQVLLVQAIDQDFKDGVNPRLVYSLQPNTKLYHITPEGVLVAKTDHLQAFDRHIMEVVAMDQESGEITHATVDVEVLQKGQPVPRSQFGEERLFGEMDAKIAGGIAGVIVIIVLAALFVLVQLLRRRHDRQDPVDRGSVALGKHPNVVNSGRPMPLIEDVSYHNEAFTDNESLDILHGKQGVYTKKEDLAVPPPPSETLRNKNICDMLPILIIPEPVPKDTALPFLSNGKGLEMSLSKRSSLNEGTSQRNKDVVLGTESITIKEEAQMLVDRRESKGDVLIAPSQGVRVTIKAEVMEKGQLDDGPDPEKRQSDDATANSSGGRRQSYKDSAADEDKDEEEIVNPYRSIFPVLYISDDEDSTEEDEPKSRPRYQRHQPKKPPRDKEQVGVASHRGDPKPHHSQQASSSKPKEGDQDQEHPQSGLLVFVEDSVEF</sequence>
<keyword evidence="3 5" id="KW-0106">Calcium</keyword>
<accession>A0AAY4C5B2</accession>
<evidence type="ECO:0000313" key="11">
    <source>
        <dbReference type="Proteomes" id="UP000694580"/>
    </source>
</evidence>
<evidence type="ECO:0000256" key="8">
    <source>
        <dbReference type="SAM" id="SignalP"/>
    </source>
</evidence>
<dbReference type="InterPro" id="IPR002126">
    <property type="entry name" value="Cadherin-like_dom"/>
</dbReference>
<feature type="domain" description="Cadherin" evidence="9">
    <location>
        <begin position="36"/>
        <end position="130"/>
    </location>
</feature>
<feature type="compositionally biased region" description="Polar residues" evidence="6">
    <location>
        <begin position="697"/>
        <end position="706"/>
    </location>
</feature>
<dbReference type="Pfam" id="PF00028">
    <property type="entry name" value="Cadherin"/>
    <property type="match status" value="2"/>
</dbReference>
<feature type="compositionally biased region" description="Basic and acidic residues" evidence="6">
    <location>
        <begin position="763"/>
        <end position="781"/>
    </location>
</feature>
<keyword evidence="11" id="KW-1185">Reference proteome</keyword>
<evidence type="ECO:0000256" key="7">
    <source>
        <dbReference type="SAM" id="Phobius"/>
    </source>
</evidence>
<name>A0AAY4C5B2_9TELE</name>
<keyword evidence="4 7" id="KW-0472">Membrane</keyword>
<dbReference type="GeneTree" id="ENSGT00940000165748"/>
<dbReference type="GO" id="GO:0005509">
    <property type="term" value="F:calcium ion binding"/>
    <property type="evidence" value="ECO:0007669"/>
    <property type="project" value="UniProtKB-UniRule"/>
</dbReference>
<dbReference type="GO" id="GO:0008013">
    <property type="term" value="F:beta-catenin binding"/>
    <property type="evidence" value="ECO:0007669"/>
    <property type="project" value="TreeGrafter"/>
</dbReference>
<dbReference type="InterPro" id="IPR015919">
    <property type="entry name" value="Cadherin-like_sf"/>
</dbReference>
<dbReference type="GO" id="GO:0007156">
    <property type="term" value="P:homophilic cell adhesion via plasma membrane adhesion molecules"/>
    <property type="evidence" value="ECO:0007669"/>
    <property type="project" value="InterPro"/>
</dbReference>
<dbReference type="Gene3D" id="2.60.40.60">
    <property type="entry name" value="Cadherins"/>
    <property type="match status" value="4"/>
</dbReference>
<keyword evidence="7" id="KW-1133">Transmembrane helix</keyword>
<feature type="chain" id="PRO_5044234889" description="Cadherin domain-containing protein" evidence="8">
    <location>
        <begin position="24"/>
        <end position="816"/>
    </location>
</feature>
<dbReference type="SUPFAM" id="SSF49313">
    <property type="entry name" value="Cadherin-like"/>
    <property type="match status" value="3"/>
</dbReference>
<comment type="subcellular location">
    <subcellularLocation>
        <location evidence="1">Membrane</location>
    </subcellularLocation>
</comment>
<reference evidence="10 11" key="1">
    <citation type="submission" date="2020-06" db="EMBL/GenBank/DDBJ databases">
        <authorList>
            <consortium name="Wellcome Sanger Institute Data Sharing"/>
        </authorList>
    </citation>
    <scope>NUCLEOTIDE SEQUENCE [LARGE SCALE GENOMIC DNA]</scope>
</reference>
<dbReference type="AlphaFoldDB" id="A0AAY4C5B2"/>
<evidence type="ECO:0000256" key="1">
    <source>
        <dbReference type="ARBA" id="ARBA00004370"/>
    </source>
</evidence>
<dbReference type="PRINTS" id="PR00205">
    <property type="entry name" value="CADHERIN"/>
</dbReference>
<feature type="compositionally biased region" description="Basic and acidic residues" evidence="6">
    <location>
        <begin position="678"/>
        <end position="696"/>
    </location>
</feature>
<feature type="region of interest" description="Disordered" evidence="6">
    <location>
        <begin position="678"/>
        <end position="816"/>
    </location>
</feature>
<evidence type="ECO:0000256" key="4">
    <source>
        <dbReference type="ARBA" id="ARBA00023136"/>
    </source>
</evidence>